<proteinExistence type="predicted"/>
<protein>
    <recommendedName>
        <fullName evidence="2">Glucosyltransferase 24 catalytic domain-containing protein</fullName>
    </recommendedName>
</protein>
<dbReference type="InterPro" id="IPR009448">
    <property type="entry name" value="UDP-g_GGtrans"/>
</dbReference>
<dbReference type="EMBL" id="JAPFFF010000001">
    <property type="protein sequence ID" value="KAK8898549.1"/>
    <property type="molecule type" value="Genomic_DNA"/>
</dbReference>
<dbReference type="InterPro" id="IPR040497">
    <property type="entry name" value="Glyco_transf_24"/>
</dbReference>
<dbReference type="InterPro" id="IPR029044">
    <property type="entry name" value="Nucleotide-diphossugar_trans"/>
</dbReference>
<comment type="caution">
    <text evidence="3">The sequence shown here is derived from an EMBL/GenBank/DDBJ whole genome shotgun (WGS) entry which is preliminary data.</text>
</comment>
<dbReference type="PANTHER" id="PTHR11226">
    <property type="entry name" value="UDP-GLUCOSE GLYCOPROTEIN:GLUCOSYLTRANSFERASE"/>
    <property type="match status" value="1"/>
</dbReference>
<keyword evidence="4" id="KW-1185">Reference proteome</keyword>
<dbReference type="PANTHER" id="PTHR11226:SF0">
    <property type="entry name" value="UDP-GLUCOSE:GLYCOPROTEIN GLUCOSYLTRANSFERASE"/>
    <property type="match status" value="1"/>
</dbReference>
<evidence type="ECO:0000313" key="4">
    <source>
        <dbReference type="Proteomes" id="UP001470230"/>
    </source>
</evidence>
<organism evidence="3 4">
    <name type="scientific">Tritrichomonas musculus</name>
    <dbReference type="NCBI Taxonomy" id="1915356"/>
    <lineage>
        <taxon>Eukaryota</taxon>
        <taxon>Metamonada</taxon>
        <taxon>Parabasalia</taxon>
        <taxon>Tritrichomonadida</taxon>
        <taxon>Tritrichomonadidae</taxon>
        <taxon>Tritrichomonas</taxon>
    </lineage>
</organism>
<dbReference type="Pfam" id="PF18404">
    <property type="entry name" value="Glyco_transf_24"/>
    <property type="match status" value="1"/>
</dbReference>
<gene>
    <name evidence="3" type="ORF">M9Y10_000841</name>
</gene>
<comment type="cofactor">
    <cofactor evidence="1">
        <name>Ca(2+)</name>
        <dbReference type="ChEBI" id="CHEBI:29108"/>
    </cofactor>
</comment>
<evidence type="ECO:0000256" key="1">
    <source>
        <dbReference type="ARBA" id="ARBA00001913"/>
    </source>
</evidence>
<dbReference type="Proteomes" id="UP001470230">
    <property type="component" value="Unassembled WGS sequence"/>
</dbReference>
<feature type="domain" description="Glucosyltransferase 24 catalytic" evidence="2">
    <location>
        <begin position="809"/>
        <end position="1037"/>
    </location>
</feature>
<name>A0ABR2L5F4_9EUKA</name>
<dbReference type="SUPFAM" id="SSF53448">
    <property type="entry name" value="Nucleotide-diphospho-sugar transferases"/>
    <property type="match status" value="1"/>
</dbReference>
<sequence>MILFNLFPIFLYAKSISIKGKWKDSSLKNEAIIFFEKNEPSLLDKVKSTLEDIDEDQSQILNSLSKIVDQPLFGLLNLSLSLRFYQPIASIRSPKKGHPLLHGWHLFEKQNINLNLADVQNVHFSMINSLDRYKKPIEKLEFLKNSSFSISSLIKSTKNRIFAGTKQIINKYPHGYYYSAINGRIVKHHYFDILDGLLEEYRFTKLFSFSKALLYKNGYRKPHYFTNPYPYMQVLMPHNIDKLRSKWSEEPKITSKDYWDILKCKKHIATVDIIFDLRSPESPALLNWAKEHALNSSPLYFNITFNFDIHNETEKYIAYAWHQSVDTLGVRNAVIFMVDGFKRNNFKRAYKATLPTLSWKGLKGNMASGHKHTSRILSELNYCKEKKITVGAAINGEFIQERPIFPVIENKLFSYITRIKKVVQDGNKIDFSQILEWTANNSIQMETSTPPVDITYNNYISIHGFSNEVINSTATKIISLANENSEGSDSLKYPVIVLNNIKKKKSQYNADISEFTDEEIQLLKVNRNEVFTIVGPLVFQGVILTSKQLKFAQDYIDYVFLTRNLESDLSDKNILLSLFFRSTNALDGVWRQPIRNNLPDLLKVELSNGSPLTWQIVEDPFTFQGPLILDMATRVYNSGAANIIFYPNVNHDEYKSVIIPFSYRFHSAFDKDKIEFNSNLYFVRTSSYWSTLKKEKENGEKIELTCTSVLTSSILNSKGKSVKISDSLVTSTNDIGFFSPILPIGKYNAEGISSKSYESEKSFYVDSFVPHLRFYFHEDEKFETVQSNSYLNIVLRPENDSITVNNDIKILLYTILNNTKEETQIKLYISTPFPFDQIKSEKVETIVIPSFLPHFYQMRLINTKQLVNNWKFILSDIYLPNNGRYLFLDTRMIFLGDASRFMRLDMSDDAVVAAPIMTDGWLRNRGKEWNSRKYLMMRYKRPYHTSSLIWIDMSRWAGLHIGDRFRMILSTYIEANNHFEKIGEIIFNSIQLYAQFITLPEEIAFNSNRSPPRLAKKALSLELSSNEATRLAKIKYEKIKQAALHQFA</sequence>
<evidence type="ECO:0000259" key="2">
    <source>
        <dbReference type="Pfam" id="PF18404"/>
    </source>
</evidence>
<reference evidence="3 4" key="1">
    <citation type="submission" date="2024-04" db="EMBL/GenBank/DDBJ databases">
        <title>Tritrichomonas musculus Genome.</title>
        <authorList>
            <person name="Alves-Ferreira E."/>
            <person name="Grigg M."/>
            <person name="Lorenzi H."/>
            <person name="Galac M."/>
        </authorList>
    </citation>
    <scope>NUCLEOTIDE SEQUENCE [LARGE SCALE GENOMIC DNA]</scope>
    <source>
        <strain evidence="3 4">EAF2021</strain>
    </source>
</reference>
<accession>A0ABR2L5F4</accession>
<dbReference type="Gene3D" id="3.90.550.10">
    <property type="entry name" value="Spore Coat Polysaccharide Biosynthesis Protein SpsA, Chain A"/>
    <property type="match status" value="1"/>
</dbReference>
<evidence type="ECO:0000313" key="3">
    <source>
        <dbReference type="EMBL" id="KAK8898549.1"/>
    </source>
</evidence>